<dbReference type="AlphaFoldDB" id="V4NS51"/>
<organism evidence="3 4">
    <name type="scientific">Asticcacaulis benevestitus DSM 16100 = ATCC BAA-896</name>
    <dbReference type="NCBI Taxonomy" id="1121022"/>
    <lineage>
        <taxon>Bacteria</taxon>
        <taxon>Pseudomonadati</taxon>
        <taxon>Pseudomonadota</taxon>
        <taxon>Alphaproteobacteria</taxon>
        <taxon>Caulobacterales</taxon>
        <taxon>Caulobacteraceae</taxon>
        <taxon>Asticcacaulis</taxon>
    </lineage>
</organism>
<dbReference type="OrthoDB" id="9806601at2"/>
<dbReference type="InterPro" id="IPR036188">
    <property type="entry name" value="FAD/NAD-bd_sf"/>
</dbReference>
<protein>
    <recommendedName>
        <fullName evidence="2">Rhodanese domain-containing protein</fullName>
    </recommendedName>
</protein>
<dbReference type="GO" id="GO:0016491">
    <property type="term" value="F:oxidoreductase activity"/>
    <property type="evidence" value="ECO:0007669"/>
    <property type="project" value="UniProtKB-KW"/>
</dbReference>
<reference evidence="3 4" key="1">
    <citation type="journal article" date="2014" name="Nature">
        <title>Sequential evolution of bacterial morphology by co-option of a developmental regulator.</title>
        <authorList>
            <person name="Jiang C."/>
            <person name="Brown P.J."/>
            <person name="Ducret A."/>
            <person name="Brun Y.V."/>
        </authorList>
    </citation>
    <scope>NUCLEOTIDE SEQUENCE [LARGE SCALE GENOMIC DNA]</scope>
    <source>
        <strain evidence="3 4">DSM 16100</strain>
    </source>
</reference>
<dbReference type="PANTHER" id="PTHR13847:SF281">
    <property type="entry name" value="FAD DEPENDENT OXIDOREDUCTASE DOMAIN-CONTAINING PROTEIN"/>
    <property type="match status" value="1"/>
</dbReference>
<comment type="caution">
    <text evidence="3">The sequence shown here is derived from an EMBL/GenBank/DDBJ whole genome shotgun (WGS) entry which is preliminary data.</text>
</comment>
<proteinExistence type="predicted"/>
<dbReference type="eggNOG" id="COG0665">
    <property type="taxonomic scope" value="Bacteria"/>
</dbReference>
<keyword evidence="4" id="KW-1185">Reference proteome</keyword>
<sequence>MNSISELHKESGFNRELNMAGSYYVATANSRSDSKALADDIEADVCVIGGGCTGLSAALHAAEVGLKVVVIEGGKVGWGASGRNGGQLIPGLRKGPTELVEMVGEEQARALFWQGIEARNTVLGLISRFAIECDLVLNGHLNTAAKPSHVKYFDEELKTLRNFGYESVEILDQDETSTRVGSSYYGGLLDRLGGHYHPLKYTLSLASAAETVGVKIYENSPVLNLSKGPNLEVFTAQGRVRAKRIVVAGDAFLDKLYPEIEKRFIPIGSYIAVTKPLKDPTAIVANDLAVSDTRFVVNYFRMTPDGRLLFGGGENYFPKPPRDMEAFVRKPMAEVFPQLATIPIEYCWGGQVTVTQTRLPHMGREGEIYFAHGYSGMGALMSTHAGKLLAEAMLGADTGLDLFRAITPPAFPGGAVLRGPLQTLGMLWFALRDRL</sequence>
<dbReference type="STRING" id="1121022.GCA_000376105_04542"/>
<dbReference type="PANTHER" id="PTHR13847">
    <property type="entry name" value="SARCOSINE DEHYDROGENASE-RELATED"/>
    <property type="match status" value="1"/>
</dbReference>
<dbReference type="Gene3D" id="3.50.50.60">
    <property type="entry name" value="FAD/NAD(P)-binding domain"/>
    <property type="match status" value="1"/>
</dbReference>
<dbReference type="PROSITE" id="PS50206">
    <property type="entry name" value="RHODANESE_3"/>
    <property type="match status" value="1"/>
</dbReference>
<evidence type="ECO:0000313" key="3">
    <source>
        <dbReference type="EMBL" id="ESQ77864.1"/>
    </source>
</evidence>
<dbReference type="EMBL" id="AWGB01000126">
    <property type="protein sequence ID" value="ESQ77864.1"/>
    <property type="molecule type" value="Genomic_DNA"/>
</dbReference>
<dbReference type="Pfam" id="PF01266">
    <property type="entry name" value="DAO"/>
    <property type="match status" value="1"/>
</dbReference>
<dbReference type="GO" id="GO:0005737">
    <property type="term" value="C:cytoplasm"/>
    <property type="evidence" value="ECO:0007669"/>
    <property type="project" value="TreeGrafter"/>
</dbReference>
<dbReference type="InterPro" id="IPR006076">
    <property type="entry name" value="FAD-dep_OxRdtase"/>
</dbReference>
<evidence type="ECO:0000259" key="2">
    <source>
        <dbReference type="PROSITE" id="PS50206"/>
    </source>
</evidence>
<keyword evidence="1" id="KW-0560">Oxidoreductase</keyword>
<evidence type="ECO:0000313" key="4">
    <source>
        <dbReference type="Proteomes" id="UP000017837"/>
    </source>
</evidence>
<feature type="domain" description="Rhodanese" evidence="2">
    <location>
        <begin position="45"/>
        <end position="87"/>
    </location>
</feature>
<dbReference type="RefSeq" id="WP_018084221.1">
    <property type="nucleotide sequence ID" value="NZ_AQWM01000088.1"/>
</dbReference>
<dbReference type="SUPFAM" id="SSF51905">
    <property type="entry name" value="FAD/NAD(P)-binding domain"/>
    <property type="match status" value="1"/>
</dbReference>
<accession>V4NS51</accession>
<dbReference type="Gene3D" id="3.30.9.10">
    <property type="entry name" value="D-Amino Acid Oxidase, subunit A, domain 2"/>
    <property type="match status" value="1"/>
</dbReference>
<evidence type="ECO:0000256" key="1">
    <source>
        <dbReference type="ARBA" id="ARBA00023002"/>
    </source>
</evidence>
<name>V4NS51_9CAUL</name>
<feature type="non-terminal residue" evidence="3">
    <location>
        <position position="435"/>
    </location>
</feature>
<dbReference type="Proteomes" id="UP000017837">
    <property type="component" value="Unassembled WGS sequence"/>
</dbReference>
<dbReference type="InterPro" id="IPR001763">
    <property type="entry name" value="Rhodanese-like_dom"/>
</dbReference>
<gene>
    <name evidence="3" type="ORF">ABENE_23280</name>
</gene>